<comment type="caution">
    <text evidence="3">The sequence shown here is derived from an EMBL/GenBank/DDBJ whole genome shotgun (WGS) entry which is preliminary data.</text>
</comment>
<proteinExistence type="predicted"/>
<accession>A0ABT6JUN0</accession>
<evidence type="ECO:0000256" key="2">
    <source>
        <dbReference type="SAM" id="Phobius"/>
    </source>
</evidence>
<keyword evidence="2" id="KW-1133">Transmembrane helix</keyword>
<feature type="compositionally biased region" description="Low complexity" evidence="1">
    <location>
        <begin position="110"/>
        <end position="121"/>
    </location>
</feature>
<keyword evidence="2" id="KW-0472">Membrane</keyword>
<feature type="compositionally biased region" description="Pro residues" evidence="1">
    <location>
        <begin position="97"/>
        <end position="109"/>
    </location>
</feature>
<organism evidence="3 4">
    <name type="scientific">Luteimonas kalidii</name>
    <dbReference type="NCBI Taxonomy" id="3042025"/>
    <lineage>
        <taxon>Bacteria</taxon>
        <taxon>Pseudomonadati</taxon>
        <taxon>Pseudomonadota</taxon>
        <taxon>Gammaproteobacteria</taxon>
        <taxon>Lysobacterales</taxon>
        <taxon>Lysobacteraceae</taxon>
        <taxon>Luteimonas</taxon>
    </lineage>
</organism>
<keyword evidence="4" id="KW-1185">Reference proteome</keyword>
<dbReference type="InterPro" id="IPR021834">
    <property type="entry name" value="DUF3426"/>
</dbReference>
<feature type="region of interest" description="Disordered" evidence="1">
    <location>
        <begin position="38"/>
        <end position="121"/>
    </location>
</feature>
<keyword evidence="2" id="KW-0812">Transmembrane</keyword>
<dbReference type="Proteomes" id="UP001156873">
    <property type="component" value="Unassembled WGS sequence"/>
</dbReference>
<dbReference type="RefSeq" id="WP_280578766.1">
    <property type="nucleotide sequence ID" value="NZ_JARXRO010000016.1"/>
</dbReference>
<feature type="transmembrane region" description="Helical" evidence="2">
    <location>
        <begin position="238"/>
        <end position="256"/>
    </location>
</feature>
<protein>
    <submittedName>
        <fullName evidence="3">DUF3426 domain-containing protein</fullName>
    </submittedName>
</protein>
<dbReference type="EMBL" id="JARXRO010000016">
    <property type="protein sequence ID" value="MDH5834393.1"/>
    <property type="molecule type" value="Genomic_DNA"/>
</dbReference>
<feature type="compositionally biased region" description="Low complexity" evidence="1">
    <location>
        <begin position="186"/>
        <end position="200"/>
    </location>
</feature>
<sequence length="386" mass="39170">MFINCRHCHALVATDPATDLPPERCPRCAGVLRRSDVATPAAVPQTAPTPSEDAPADGAFAEPAPTPDPAPRVETVPDLSALLRPAPAPRMDGPTGLPSPAPDTSPAPDPAQAATQAPAGPVAPLHAAAAAAISGAASPASAAPADDPPASTADADANASLARDRPVDLPPSGAATSRATPPHVPAGPAQAVAVPDADPQGPVPHGASGTSPPAAGPGFLAGQASGTRAADPRRRIRRIAAIVALLALLAVQVLLADRARLAADPRWRPIVDAACGVVGCSLPPWREPAAFALVSREVRPHPQVPGALRVRATVRNDARWPQAWPQLVLTLSDVDGRAVAARAFAPGDYLADGAPSMLAAGQSRDIQLDIREPSAATVSYAFDFRD</sequence>
<reference evidence="3 4" key="1">
    <citation type="submission" date="2023-04" db="EMBL/GenBank/DDBJ databases">
        <title>Luteimonas sp. M1R5S59.</title>
        <authorList>
            <person name="Sun J.-Q."/>
        </authorList>
    </citation>
    <scope>NUCLEOTIDE SEQUENCE [LARGE SCALE GENOMIC DNA]</scope>
    <source>
        <strain evidence="3 4">M1R5S59</strain>
    </source>
</reference>
<evidence type="ECO:0000313" key="3">
    <source>
        <dbReference type="EMBL" id="MDH5834393.1"/>
    </source>
</evidence>
<evidence type="ECO:0000256" key="1">
    <source>
        <dbReference type="SAM" id="MobiDB-lite"/>
    </source>
</evidence>
<feature type="compositionally biased region" description="Low complexity" evidence="1">
    <location>
        <begin position="38"/>
        <end position="50"/>
    </location>
</feature>
<gene>
    <name evidence="3" type="ORF">QFW81_10710</name>
</gene>
<feature type="region of interest" description="Disordered" evidence="1">
    <location>
        <begin position="162"/>
        <end position="231"/>
    </location>
</feature>
<name>A0ABT6JUN0_9GAMM</name>
<dbReference type="Pfam" id="PF11906">
    <property type="entry name" value="DUF3426"/>
    <property type="match status" value="1"/>
</dbReference>
<evidence type="ECO:0000313" key="4">
    <source>
        <dbReference type="Proteomes" id="UP001156873"/>
    </source>
</evidence>